<protein>
    <submittedName>
        <fullName evidence="1">Uncharacterized protein</fullName>
    </submittedName>
</protein>
<accession>A0A8S5PYE0</accession>
<reference evidence="1" key="1">
    <citation type="journal article" date="2021" name="Proc. Natl. Acad. Sci. U.S.A.">
        <title>A Catalog of Tens of Thousands of Viruses from Human Metagenomes Reveals Hidden Associations with Chronic Diseases.</title>
        <authorList>
            <person name="Tisza M.J."/>
            <person name="Buck C.B."/>
        </authorList>
    </citation>
    <scope>NUCLEOTIDE SEQUENCE</scope>
    <source>
        <strain evidence="1">Ctack17</strain>
    </source>
</reference>
<evidence type="ECO:0000313" key="1">
    <source>
        <dbReference type="EMBL" id="DAE12054.1"/>
    </source>
</evidence>
<name>A0A8S5PYE0_9CAUD</name>
<dbReference type="EMBL" id="BK015542">
    <property type="protein sequence ID" value="DAE12054.1"/>
    <property type="molecule type" value="Genomic_DNA"/>
</dbReference>
<organism evidence="1">
    <name type="scientific">Podoviridae sp. ctack17</name>
    <dbReference type="NCBI Taxonomy" id="2825260"/>
    <lineage>
        <taxon>Viruses</taxon>
        <taxon>Duplodnaviria</taxon>
        <taxon>Heunggongvirae</taxon>
        <taxon>Uroviricota</taxon>
        <taxon>Caudoviricetes</taxon>
    </lineage>
</organism>
<sequence length="272" mass="31891">MNAKRQLSGLRRTDFSKKSTKQTIKYLVKKYELLGYAIPSYLQGKTLSKTQLNQAINKITTGLNSAIKKEEKARKKYKSSIDYQYNQVIKKYNKEIDITLQALETMGLPKMQVDYLTGKDIFLSYYDKKSFFYDGVPVQKLENIIITDNKTKREMIKKFKQDMKQIKFANVYKTLTDSTDNDGWFENEFMSSPTIQLSCKPYIQEMIRAEYNSLSPLQRDLWIKEVLRELLDRYPEDGIVGNEERVEKGIYEAVTSSLRKYHGLDDMRGVYD</sequence>
<proteinExistence type="predicted"/>